<keyword evidence="5" id="KW-0472">Membrane</keyword>
<dbReference type="Proteomes" id="UP000199584">
    <property type="component" value="Unassembled WGS sequence"/>
</dbReference>
<dbReference type="Pfam" id="PF25198">
    <property type="entry name" value="Spore_GerAC_N"/>
    <property type="match status" value="1"/>
</dbReference>
<gene>
    <name evidence="11" type="ORF">SAMN05660706_10550</name>
</gene>
<evidence type="ECO:0000313" key="12">
    <source>
        <dbReference type="Proteomes" id="UP000199584"/>
    </source>
</evidence>
<dbReference type="PANTHER" id="PTHR35789">
    <property type="entry name" value="SPORE GERMINATION PROTEIN B3"/>
    <property type="match status" value="1"/>
</dbReference>
<feature type="domain" description="Spore germination protein N-terminal" evidence="10">
    <location>
        <begin position="24"/>
        <end position="197"/>
    </location>
</feature>
<dbReference type="NCBIfam" id="TIGR02887">
    <property type="entry name" value="spore_ger_x_C"/>
    <property type="match status" value="1"/>
</dbReference>
<comment type="subcellular location">
    <subcellularLocation>
        <location evidence="1">Membrane</location>
        <topology evidence="1">Lipid-anchor</topology>
    </subcellularLocation>
</comment>
<sequence length="409" mass="45441">MIKKIICFLLICALVLPLEGCWSRRELNELAIVLAAGVDSAPNNKILLTVQIARPSAFGGGGGGQKMAAAQENNVWVISQTGESVFDAQRYLEAKVSRELYWGHTVILVFGEQLARNGIRKAINYFSRSPNTRETIWVLVTRGKAADVLNSHSQLETTSAQSIGNMARAGVGVPVMLKDLSIMLASKGTNPVLPRIELTPSGKPQGPGMQENIPEARGSQQQATLTHAEPTTTGTGVFKDDRLVGWLDMSETRGLLWLKDKMEKGEITIPSPRESGKNISINIIRGNTSVEPFYDGQNVWFDVRMQMDGALLEQQSTEDLTDPRIFASIEKELNRRIEEKARSALEKAQLTYEVDIFGFGEAFHRKYKKEWAVLKDRWNEVFAGADVNIAVQARIRRTGLTTNRISKER</sequence>
<dbReference type="Pfam" id="PF05504">
    <property type="entry name" value="Spore_GerAC"/>
    <property type="match status" value="1"/>
</dbReference>
<keyword evidence="4" id="KW-0732">Signal</keyword>
<dbReference type="PANTHER" id="PTHR35789:SF1">
    <property type="entry name" value="SPORE GERMINATION PROTEIN B3"/>
    <property type="match status" value="1"/>
</dbReference>
<keyword evidence="7" id="KW-0449">Lipoprotein</keyword>
<dbReference type="InterPro" id="IPR038501">
    <property type="entry name" value="Spore_GerAC_C_sf"/>
</dbReference>
<evidence type="ECO:0000256" key="4">
    <source>
        <dbReference type="ARBA" id="ARBA00022729"/>
    </source>
</evidence>
<organism evidence="11 12">
    <name type="scientific">Desulfoscipio geothermicus DSM 3669</name>
    <dbReference type="NCBI Taxonomy" id="1121426"/>
    <lineage>
        <taxon>Bacteria</taxon>
        <taxon>Bacillati</taxon>
        <taxon>Bacillota</taxon>
        <taxon>Clostridia</taxon>
        <taxon>Eubacteriales</taxon>
        <taxon>Desulfallaceae</taxon>
        <taxon>Desulfoscipio</taxon>
    </lineage>
</organism>
<feature type="region of interest" description="Disordered" evidence="8">
    <location>
        <begin position="200"/>
        <end position="222"/>
    </location>
</feature>
<accession>A0A1I6D427</accession>
<reference evidence="12" key="1">
    <citation type="submission" date="2016-10" db="EMBL/GenBank/DDBJ databases">
        <authorList>
            <person name="Varghese N."/>
            <person name="Submissions S."/>
        </authorList>
    </citation>
    <scope>NUCLEOTIDE SEQUENCE [LARGE SCALE GENOMIC DNA]</scope>
    <source>
        <strain evidence="12">DSM 3669</strain>
    </source>
</reference>
<keyword evidence="3" id="KW-0309">Germination</keyword>
<keyword evidence="12" id="KW-1185">Reference proteome</keyword>
<evidence type="ECO:0000313" key="11">
    <source>
        <dbReference type="EMBL" id="SFR00236.1"/>
    </source>
</evidence>
<feature type="domain" description="Spore germination GerAC-like C-terminal" evidence="9">
    <location>
        <begin position="233"/>
        <end position="399"/>
    </location>
</feature>
<evidence type="ECO:0000256" key="6">
    <source>
        <dbReference type="ARBA" id="ARBA00023139"/>
    </source>
</evidence>
<evidence type="ECO:0000259" key="10">
    <source>
        <dbReference type="Pfam" id="PF25198"/>
    </source>
</evidence>
<dbReference type="GO" id="GO:0009847">
    <property type="term" value="P:spore germination"/>
    <property type="evidence" value="ECO:0007669"/>
    <property type="project" value="InterPro"/>
</dbReference>
<dbReference type="Gene3D" id="3.30.300.210">
    <property type="entry name" value="Nutrient germinant receptor protein C, domain 3"/>
    <property type="match status" value="1"/>
</dbReference>
<dbReference type="InterPro" id="IPR008844">
    <property type="entry name" value="Spore_GerAC-like"/>
</dbReference>
<dbReference type="OrthoDB" id="9816067at2"/>
<protein>
    <submittedName>
        <fullName evidence="11">Spore germination protein KC</fullName>
    </submittedName>
</protein>
<evidence type="ECO:0000256" key="5">
    <source>
        <dbReference type="ARBA" id="ARBA00023136"/>
    </source>
</evidence>
<comment type="similarity">
    <text evidence="2">Belongs to the GerABKC lipoprotein family.</text>
</comment>
<evidence type="ECO:0000256" key="2">
    <source>
        <dbReference type="ARBA" id="ARBA00007886"/>
    </source>
</evidence>
<evidence type="ECO:0000256" key="7">
    <source>
        <dbReference type="ARBA" id="ARBA00023288"/>
    </source>
</evidence>
<dbReference type="GO" id="GO:0016020">
    <property type="term" value="C:membrane"/>
    <property type="evidence" value="ECO:0007669"/>
    <property type="project" value="UniProtKB-SubCell"/>
</dbReference>
<evidence type="ECO:0000256" key="3">
    <source>
        <dbReference type="ARBA" id="ARBA00022544"/>
    </source>
</evidence>
<name>A0A1I6D427_9FIRM</name>
<evidence type="ECO:0000259" key="9">
    <source>
        <dbReference type="Pfam" id="PF05504"/>
    </source>
</evidence>
<evidence type="ECO:0000256" key="1">
    <source>
        <dbReference type="ARBA" id="ARBA00004635"/>
    </source>
</evidence>
<dbReference type="InterPro" id="IPR046953">
    <property type="entry name" value="Spore_GerAC-like_C"/>
</dbReference>
<dbReference type="RefSeq" id="WP_092482229.1">
    <property type="nucleotide sequence ID" value="NZ_FOYM01000005.1"/>
</dbReference>
<dbReference type="InterPro" id="IPR057336">
    <property type="entry name" value="GerAC_N"/>
</dbReference>
<evidence type="ECO:0000256" key="8">
    <source>
        <dbReference type="SAM" id="MobiDB-lite"/>
    </source>
</evidence>
<dbReference type="EMBL" id="FOYM01000005">
    <property type="protein sequence ID" value="SFR00236.1"/>
    <property type="molecule type" value="Genomic_DNA"/>
</dbReference>
<proteinExistence type="inferred from homology"/>
<dbReference type="AlphaFoldDB" id="A0A1I6D427"/>
<dbReference type="STRING" id="39060.SAMN05660706_10550"/>
<keyword evidence="6" id="KW-0564">Palmitate</keyword>